<evidence type="ECO:0000256" key="2">
    <source>
        <dbReference type="SAM" id="MobiDB-lite"/>
    </source>
</evidence>
<evidence type="ECO:0000313" key="5">
    <source>
        <dbReference type="RefSeq" id="XP_008796641.1"/>
    </source>
</evidence>
<dbReference type="RefSeq" id="XP_008796641.1">
    <property type="nucleotide sequence ID" value="XM_008798419.4"/>
</dbReference>
<feature type="domain" description="RRM" evidence="3">
    <location>
        <begin position="47"/>
        <end position="122"/>
    </location>
</feature>
<dbReference type="InterPro" id="IPR000504">
    <property type="entry name" value="RRM_dom"/>
</dbReference>
<dbReference type="CDD" id="cd00590">
    <property type="entry name" value="RRM_SF"/>
    <property type="match status" value="1"/>
</dbReference>
<protein>
    <submittedName>
        <fullName evidence="5">Uncharacterized protein At1g27050</fullName>
    </submittedName>
</protein>
<evidence type="ECO:0000259" key="3">
    <source>
        <dbReference type="PROSITE" id="PS50102"/>
    </source>
</evidence>
<feature type="compositionally biased region" description="Basic and acidic residues" evidence="2">
    <location>
        <begin position="23"/>
        <end position="33"/>
    </location>
</feature>
<dbReference type="InterPro" id="IPR035979">
    <property type="entry name" value="RBD_domain_sf"/>
</dbReference>
<feature type="region of interest" description="Disordered" evidence="2">
    <location>
        <begin position="1"/>
        <end position="48"/>
    </location>
</feature>
<dbReference type="OrthoDB" id="1908804at2759"/>
<dbReference type="PROSITE" id="PS50102">
    <property type="entry name" value="RRM"/>
    <property type="match status" value="1"/>
</dbReference>
<dbReference type="GeneID" id="103712043"/>
<reference evidence="5" key="1">
    <citation type="submission" date="2025-08" db="UniProtKB">
        <authorList>
            <consortium name="RefSeq"/>
        </authorList>
    </citation>
    <scope>IDENTIFICATION</scope>
    <source>
        <tissue evidence="5">Young leaves</tissue>
    </source>
</reference>
<organism evidence="4 5">
    <name type="scientific">Phoenix dactylifera</name>
    <name type="common">Date palm</name>
    <dbReference type="NCBI Taxonomy" id="42345"/>
    <lineage>
        <taxon>Eukaryota</taxon>
        <taxon>Viridiplantae</taxon>
        <taxon>Streptophyta</taxon>
        <taxon>Embryophyta</taxon>
        <taxon>Tracheophyta</taxon>
        <taxon>Spermatophyta</taxon>
        <taxon>Magnoliopsida</taxon>
        <taxon>Liliopsida</taxon>
        <taxon>Arecaceae</taxon>
        <taxon>Coryphoideae</taxon>
        <taxon>Phoeniceae</taxon>
        <taxon>Phoenix</taxon>
    </lineage>
</organism>
<accession>A0A8B7CD34</accession>
<dbReference type="SMART" id="SM00360">
    <property type="entry name" value="RRM"/>
    <property type="match status" value="1"/>
</dbReference>
<keyword evidence="4" id="KW-1185">Reference proteome</keyword>
<dbReference type="KEGG" id="pda:103712043"/>
<keyword evidence="1" id="KW-0694">RNA-binding</keyword>
<dbReference type="SUPFAM" id="SSF54928">
    <property type="entry name" value="RNA-binding domain, RBD"/>
    <property type="match status" value="1"/>
</dbReference>
<dbReference type="AlphaFoldDB" id="A0A8B7CD34"/>
<proteinExistence type="predicted"/>
<gene>
    <name evidence="5" type="primary">LOC103712043</name>
</gene>
<dbReference type="Gene3D" id="3.30.70.330">
    <property type="match status" value="1"/>
</dbReference>
<dbReference type="Pfam" id="PF00076">
    <property type="entry name" value="RRM_1"/>
    <property type="match status" value="1"/>
</dbReference>
<evidence type="ECO:0000313" key="4">
    <source>
        <dbReference type="Proteomes" id="UP000228380"/>
    </source>
</evidence>
<name>A0A8B7CD34_PHODC</name>
<sequence>MNRRRKRERPNNPSTSLSKRLRWPPEEADREPEPAAAGTGRGSSSPSLVMVTGLPVDCTVLELKSRLEMYGPISRIRIDVDGSGYVAFRSDRSAEAAISASLDPAFGIAIRSKRVLVVRAIDPLPEWRIGVGVSPPSKLLRAEIPLSRHGRSNKKLIAGTTTASTRSGSDLPYKGREIIAYDDLL</sequence>
<dbReference type="GO" id="GO:0003723">
    <property type="term" value="F:RNA binding"/>
    <property type="evidence" value="ECO:0007669"/>
    <property type="project" value="UniProtKB-UniRule"/>
</dbReference>
<evidence type="ECO:0000256" key="1">
    <source>
        <dbReference type="PROSITE-ProRule" id="PRU00176"/>
    </source>
</evidence>
<dbReference type="InterPro" id="IPR012677">
    <property type="entry name" value="Nucleotide-bd_a/b_plait_sf"/>
</dbReference>
<dbReference type="Proteomes" id="UP000228380">
    <property type="component" value="Unplaced"/>
</dbReference>